<evidence type="ECO:0000256" key="2">
    <source>
        <dbReference type="ARBA" id="ARBA00004496"/>
    </source>
</evidence>
<feature type="compositionally biased region" description="Polar residues" evidence="9">
    <location>
        <begin position="257"/>
        <end position="271"/>
    </location>
</feature>
<proteinExistence type="inferred from homology"/>
<keyword evidence="6" id="KW-0967">Endosome</keyword>
<evidence type="ECO:0000256" key="7">
    <source>
        <dbReference type="ARBA" id="ARBA00022927"/>
    </source>
</evidence>
<dbReference type="Gene3D" id="1.20.5.420">
    <property type="entry name" value="Immunoglobulin FC, subunit C"/>
    <property type="match status" value="1"/>
</dbReference>
<keyword evidence="8" id="KW-0472">Membrane</keyword>
<dbReference type="Pfam" id="PF04652">
    <property type="entry name" value="Vta1"/>
    <property type="match status" value="1"/>
</dbReference>
<keyword evidence="13" id="KW-1185">Reference proteome</keyword>
<keyword evidence="5" id="KW-0963">Cytoplasm</keyword>
<comment type="similarity">
    <text evidence="3">Belongs to the VTA1 family.</text>
</comment>
<dbReference type="PANTHER" id="PTHR46009:SF1">
    <property type="entry name" value="VACUOLAR PROTEIN SORTING-ASSOCIATED PROTEIN VTA1 HOMOLOG"/>
    <property type="match status" value="1"/>
</dbReference>
<evidence type="ECO:0000313" key="12">
    <source>
        <dbReference type="EMBL" id="KAK4116106.1"/>
    </source>
</evidence>
<evidence type="ECO:0000256" key="1">
    <source>
        <dbReference type="ARBA" id="ARBA00004481"/>
    </source>
</evidence>
<evidence type="ECO:0000259" key="11">
    <source>
        <dbReference type="Pfam" id="PF18097"/>
    </source>
</evidence>
<dbReference type="GO" id="GO:0010008">
    <property type="term" value="C:endosome membrane"/>
    <property type="evidence" value="ECO:0007669"/>
    <property type="project" value="UniProtKB-SubCell"/>
</dbReference>
<dbReference type="PANTHER" id="PTHR46009">
    <property type="entry name" value="VACUOLAR PROTEIN SORTING-ASSOCIATED PROTEIN VTA1 HOMOLOG"/>
    <property type="match status" value="1"/>
</dbReference>
<organism evidence="12 13">
    <name type="scientific">Canariomyces notabilis</name>
    <dbReference type="NCBI Taxonomy" id="2074819"/>
    <lineage>
        <taxon>Eukaryota</taxon>
        <taxon>Fungi</taxon>
        <taxon>Dikarya</taxon>
        <taxon>Ascomycota</taxon>
        <taxon>Pezizomycotina</taxon>
        <taxon>Sordariomycetes</taxon>
        <taxon>Sordariomycetidae</taxon>
        <taxon>Sordariales</taxon>
        <taxon>Chaetomiaceae</taxon>
        <taxon>Canariomyces</taxon>
    </lineage>
</organism>
<dbReference type="InterPro" id="IPR041212">
    <property type="entry name" value="Vta1_C"/>
</dbReference>
<feature type="compositionally biased region" description="Basic and acidic residues" evidence="9">
    <location>
        <begin position="158"/>
        <end position="172"/>
    </location>
</feature>
<dbReference type="InterPro" id="IPR039431">
    <property type="entry name" value="Vta1/CALS_N"/>
</dbReference>
<protein>
    <submittedName>
        <fullName evidence="12">DUF605-domain-containing protein</fullName>
    </submittedName>
</protein>
<keyword evidence="4" id="KW-0813">Transport</keyword>
<keyword evidence="7" id="KW-0653">Protein transport</keyword>
<dbReference type="InterPro" id="IPR044538">
    <property type="entry name" value="Vta1-like"/>
</dbReference>
<evidence type="ECO:0000256" key="8">
    <source>
        <dbReference type="ARBA" id="ARBA00023136"/>
    </source>
</evidence>
<dbReference type="Pfam" id="PF18097">
    <property type="entry name" value="Vta1_C"/>
    <property type="match status" value="1"/>
</dbReference>
<evidence type="ECO:0000256" key="6">
    <source>
        <dbReference type="ARBA" id="ARBA00022753"/>
    </source>
</evidence>
<reference evidence="12" key="2">
    <citation type="submission" date="2023-05" db="EMBL/GenBank/DDBJ databases">
        <authorList>
            <consortium name="Lawrence Berkeley National Laboratory"/>
            <person name="Steindorff A."/>
            <person name="Hensen N."/>
            <person name="Bonometti L."/>
            <person name="Westerberg I."/>
            <person name="Brannstrom I.O."/>
            <person name="Guillou S."/>
            <person name="Cros-Aarteil S."/>
            <person name="Calhoun S."/>
            <person name="Haridas S."/>
            <person name="Kuo A."/>
            <person name="Mondo S."/>
            <person name="Pangilinan J."/>
            <person name="Riley R."/>
            <person name="Labutti K."/>
            <person name="Andreopoulos B."/>
            <person name="Lipzen A."/>
            <person name="Chen C."/>
            <person name="Yanf M."/>
            <person name="Daum C."/>
            <person name="Ng V."/>
            <person name="Clum A."/>
            <person name="Ohm R."/>
            <person name="Martin F."/>
            <person name="Silar P."/>
            <person name="Natvig D."/>
            <person name="Lalanne C."/>
            <person name="Gautier V."/>
            <person name="Ament-Velasquez S.L."/>
            <person name="Kruys A."/>
            <person name="Hutchinson M.I."/>
            <person name="Powell A.J."/>
            <person name="Barry K."/>
            <person name="Miller A.N."/>
            <person name="Grigoriev I.V."/>
            <person name="Debuchy R."/>
            <person name="Gladieux P."/>
            <person name="Thoren M.H."/>
            <person name="Johannesson H."/>
        </authorList>
    </citation>
    <scope>NUCLEOTIDE SEQUENCE</scope>
    <source>
        <strain evidence="12">CBS 508.74</strain>
    </source>
</reference>
<dbReference type="AlphaFoldDB" id="A0AAN6YVZ8"/>
<evidence type="ECO:0000256" key="4">
    <source>
        <dbReference type="ARBA" id="ARBA00022448"/>
    </source>
</evidence>
<feature type="domain" description="Vta1 C-terminal" evidence="11">
    <location>
        <begin position="385"/>
        <end position="420"/>
    </location>
</feature>
<accession>A0AAN6YVZ8</accession>
<sequence>MADSIPAALRQADINIWKCATKAAQLQNVKPIMAYWCEYWTVNQILAKQLHTTDEEILRYTTHLMDKLEQTKAEYANEDAIIDDTAGQAYVEQFAQETLDRAERVVKANRVTQQTATTFDAAATFFHLVNIWGPADAETQQKIKYAKWNAARIVKAIKEGKDPNESNPKQEDLAPPTPEPNDGAVQSQSGDPSNLIPRRATVEEVPDADLRRDAAGVSLPPSPISGGSYRGPSPKPDDELRLPGVPTELGQPAQPASFHSLSQYPSDFQPTPNLPSAPASWTQSQPSPETSPPPTAWSQPPVDPPSASAWPHHQPSPPSNVPPTFSTNLPSTAAVASPPVSPPIDSYYTNMAPTASAPGPARPTITPAESYAPVAAGGPTVDEAAMVEAQKHAKWAISALNFEDVPTAIRELRRALELLGAT</sequence>
<evidence type="ECO:0000313" key="13">
    <source>
        <dbReference type="Proteomes" id="UP001302812"/>
    </source>
</evidence>
<dbReference type="GeneID" id="89938363"/>
<comment type="caution">
    <text evidence="12">The sequence shown here is derived from an EMBL/GenBank/DDBJ whole genome shotgun (WGS) entry which is preliminary data.</text>
</comment>
<evidence type="ECO:0000256" key="5">
    <source>
        <dbReference type="ARBA" id="ARBA00022490"/>
    </source>
</evidence>
<dbReference type="GO" id="GO:0005771">
    <property type="term" value="C:multivesicular body"/>
    <property type="evidence" value="ECO:0007669"/>
    <property type="project" value="TreeGrafter"/>
</dbReference>
<dbReference type="GO" id="GO:0015031">
    <property type="term" value="P:protein transport"/>
    <property type="evidence" value="ECO:0007669"/>
    <property type="project" value="UniProtKB-KW"/>
</dbReference>
<dbReference type="RefSeq" id="XP_064673676.1">
    <property type="nucleotide sequence ID" value="XM_064814238.1"/>
</dbReference>
<dbReference type="EMBL" id="MU853333">
    <property type="protein sequence ID" value="KAK4116106.1"/>
    <property type="molecule type" value="Genomic_DNA"/>
</dbReference>
<feature type="domain" description="Vta1/callose synthase N-terminal" evidence="10">
    <location>
        <begin position="16"/>
        <end position="159"/>
    </location>
</feature>
<evidence type="ECO:0000256" key="9">
    <source>
        <dbReference type="SAM" id="MobiDB-lite"/>
    </source>
</evidence>
<dbReference type="InterPro" id="IPR023175">
    <property type="entry name" value="Vta1/CALS_N_sf"/>
</dbReference>
<reference evidence="12" key="1">
    <citation type="journal article" date="2023" name="Mol. Phylogenet. Evol.">
        <title>Genome-scale phylogeny and comparative genomics of the fungal order Sordariales.</title>
        <authorList>
            <person name="Hensen N."/>
            <person name="Bonometti L."/>
            <person name="Westerberg I."/>
            <person name="Brannstrom I.O."/>
            <person name="Guillou S."/>
            <person name="Cros-Aarteil S."/>
            <person name="Calhoun S."/>
            <person name="Haridas S."/>
            <person name="Kuo A."/>
            <person name="Mondo S."/>
            <person name="Pangilinan J."/>
            <person name="Riley R."/>
            <person name="LaButti K."/>
            <person name="Andreopoulos B."/>
            <person name="Lipzen A."/>
            <person name="Chen C."/>
            <person name="Yan M."/>
            <person name="Daum C."/>
            <person name="Ng V."/>
            <person name="Clum A."/>
            <person name="Steindorff A."/>
            <person name="Ohm R.A."/>
            <person name="Martin F."/>
            <person name="Silar P."/>
            <person name="Natvig D.O."/>
            <person name="Lalanne C."/>
            <person name="Gautier V."/>
            <person name="Ament-Velasquez S.L."/>
            <person name="Kruys A."/>
            <person name="Hutchinson M.I."/>
            <person name="Powell A.J."/>
            <person name="Barry K."/>
            <person name="Miller A.N."/>
            <person name="Grigoriev I.V."/>
            <person name="Debuchy R."/>
            <person name="Gladieux P."/>
            <person name="Hiltunen Thoren M."/>
            <person name="Johannesson H."/>
        </authorList>
    </citation>
    <scope>NUCLEOTIDE SEQUENCE</scope>
    <source>
        <strain evidence="12">CBS 508.74</strain>
    </source>
</reference>
<comment type="subcellular location">
    <subcellularLocation>
        <location evidence="2">Cytoplasm</location>
    </subcellularLocation>
    <subcellularLocation>
        <location evidence="1">Endosome membrane</location>
        <topology evidence="1">Peripheral membrane protein</topology>
    </subcellularLocation>
</comment>
<evidence type="ECO:0000259" key="10">
    <source>
        <dbReference type="Pfam" id="PF04652"/>
    </source>
</evidence>
<dbReference type="Proteomes" id="UP001302812">
    <property type="component" value="Unassembled WGS sequence"/>
</dbReference>
<dbReference type="Gene3D" id="1.25.40.270">
    <property type="entry name" value="Vacuolar protein sorting-associated protein vta1"/>
    <property type="match status" value="1"/>
</dbReference>
<name>A0AAN6YVZ8_9PEZI</name>
<dbReference type="GO" id="GO:0032511">
    <property type="term" value="P:late endosome to vacuole transport via multivesicular body sorting pathway"/>
    <property type="evidence" value="ECO:0007669"/>
    <property type="project" value="InterPro"/>
</dbReference>
<feature type="region of interest" description="Disordered" evidence="9">
    <location>
        <begin position="158"/>
        <end position="340"/>
    </location>
</feature>
<gene>
    <name evidence="12" type="ORF">N656DRAFT_774296</name>
</gene>
<evidence type="ECO:0000256" key="3">
    <source>
        <dbReference type="ARBA" id="ARBA00007895"/>
    </source>
</evidence>